<protein>
    <submittedName>
        <fullName evidence="2">Uncharacterized protein</fullName>
    </submittedName>
</protein>
<dbReference type="WBParaSite" id="PS1159_v2.g10320.t1">
    <property type="protein sequence ID" value="PS1159_v2.g10320.t1"/>
    <property type="gene ID" value="PS1159_v2.g10320"/>
</dbReference>
<sequence>MAKNLSPDVEELFRQEELDCAERNRFRTNTEREPAKYSWEKSYEIEITPRSSIPAAEPSGLSQHDLRTSIFDISFNSGNDQ</sequence>
<dbReference type="Proteomes" id="UP000887580">
    <property type="component" value="Unplaced"/>
</dbReference>
<organism evidence="1 2">
    <name type="scientific">Panagrolaimus sp. PS1159</name>
    <dbReference type="NCBI Taxonomy" id="55785"/>
    <lineage>
        <taxon>Eukaryota</taxon>
        <taxon>Metazoa</taxon>
        <taxon>Ecdysozoa</taxon>
        <taxon>Nematoda</taxon>
        <taxon>Chromadorea</taxon>
        <taxon>Rhabditida</taxon>
        <taxon>Tylenchina</taxon>
        <taxon>Panagrolaimomorpha</taxon>
        <taxon>Panagrolaimoidea</taxon>
        <taxon>Panagrolaimidae</taxon>
        <taxon>Panagrolaimus</taxon>
    </lineage>
</organism>
<reference evidence="2" key="1">
    <citation type="submission" date="2022-11" db="UniProtKB">
        <authorList>
            <consortium name="WormBaseParasite"/>
        </authorList>
    </citation>
    <scope>IDENTIFICATION</scope>
</reference>
<accession>A0AC35ES94</accession>
<evidence type="ECO:0000313" key="1">
    <source>
        <dbReference type="Proteomes" id="UP000887580"/>
    </source>
</evidence>
<evidence type="ECO:0000313" key="2">
    <source>
        <dbReference type="WBParaSite" id="PS1159_v2.g10320.t1"/>
    </source>
</evidence>
<proteinExistence type="predicted"/>
<name>A0AC35ES94_9BILA</name>